<reference evidence="4" key="1">
    <citation type="submission" date="2019-11" db="EMBL/GenBank/DDBJ databases">
        <authorList>
            <person name="Li J."/>
        </authorList>
    </citation>
    <scope>NUCLEOTIDE SEQUENCE</scope>
    <source>
        <strain evidence="4">B6B</strain>
    </source>
</reference>
<gene>
    <name evidence="4" type="ORF">GH741_18105</name>
</gene>
<dbReference type="InterPro" id="IPR021309">
    <property type="entry name" value="YgaP-like_TM"/>
</dbReference>
<name>A0A6A8DTK2_9BACI</name>
<keyword evidence="2" id="KW-1133">Transmembrane helix</keyword>
<sequence>MIRQNIGILNALVRITCGFTLLTYASVKMMRRPYHQGSMVLVVLAAMKIAEGIVRYCPVTAVITNYMNNSDTEDSEDSEDVPKEEDLEEAINPS</sequence>
<dbReference type="Pfam" id="PF11127">
    <property type="entry name" value="YgaP-like_TM"/>
    <property type="match status" value="1"/>
</dbReference>
<keyword evidence="2" id="KW-0472">Membrane</keyword>
<evidence type="ECO:0000256" key="1">
    <source>
        <dbReference type="SAM" id="MobiDB-lite"/>
    </source>
</evidence>
<keyword evidence="5" id="KW-1185">Reference proteome</keyword>
<organism evidence="4 5">
    <name type="scientific">Aquibacillus halophilus</name>
    <dbReference type="NCBI Taxonomy" id="930132"/>
    <lineage>
        <taxon>Bacteria</taxon>
        <taxon>Bacillati</taxon>
        <taxon>Bacillota</taxon>
        <taxon>Bacilli</taxon>
        <taxon>Bacillales</taxon>
        <taxon>Bacillaceae</taxon>
        <taxon>Aquibacillus</taxon>
    </lineage>
</organism>
<feature type="transmembrane region" description="Helical" evidence="2">
    <location>
        <begin position="6"/>
        <end position="27"/>
    </location>
</feature>
<dbReference type="OrthoDB" id="5405951at2"/>
<accession>A0A6A8DTK2</accession>
<evidence type="ECO:0000259" key="3">
    <source>
        <dbReference type="Pfam" id="PF11127"/>
    </source>
</evidence>
<dbReference type="RefSeq" id="WP_153738176.1">
    <property type="nucleotide sequence ID" value="NZ_WJNG01000017.1"/>
</dbReference>
<comment type="caution">
    <text evidence="4">The sequence shown here is derived from an EMBL/GenBank/DDBJ whole genome shotgun (WGS) entry which is preliminary data.</text>
</comment>
<feature type="compositionally biased region" description="Acidic residues" evidence="1">
    <location>
        <begin position="71"/>
        <end position="94"/>
    </location>
</feature>
<keyword evidence="2" id="KW-0812">Transmembrane</keyword>
<protein>
    <submittedName>
        <fullName evidence="4">DUF2892 domain-containing protein</fullName>
    </submittedName>
</protein>
<proteinExistence type="predicted"/>
<feature type="region of interest" description="Disordered" evidence="1">
    <location>
        <begin position="68"/>
        <end position="94"/>
    </location>
</feature>
<dbReference type="Proteomes" id="UP000799092">
    <property type="component" value="Unassembled WGS sequence"/>
</dbReference>
<feature type="domain" description="Inner membrane protein YgaP-like transmembrane" evidence="3">
    <location>
        <begin position="3"/>
        <end position="63"/>
    </location>
</feature>
<dbReference type="AlphaFoldDB" id="A0A6A8DTK2"/>
<dbReference type="EMBL" id="WJNG01000017">
    <property type="protein sequence ID" value="MRH44562.1"/>
    <property type="molecule type" value="Genomic_DNA"/>
</dbReference>
<evidence type="ECO:0000256" key="2">
    <source>
        <dbReference type="SAM" id="Phobius"/>
    </source>
</evidence>
<evidence type="ECO:0000313" key="5">
    <source>
        <dbReference type="Proteomes" id="UP000799092"/>
    </source>
</evidence>
<evidence type="ECO:0000313" key="4">
    <source>
        <dbReference type="EMBL" id="MRH44562.1"/>
    </source>
</evidence>